<gene>
    <name evidence="3" type="ORF">TRIADDRAFT_53190</name>
</gene>
<proteinExistence type="predicted"/>
<dbReference type="EMBL" id="DS985242">
    <property type="protein sequence ID" value="EDV27466.1"/>
    <property type="molecule type" value="Genomic_DNA"/>
</dbReference>
<dbReference type="CDD" id="cd16119">
    <property type="entry name" value="UBX_UBXN6"/>
    <property type="match status" value="1"/>
</dbReference>
<dbReference type="GO" id="GO:0005737">
    <property type="term" value="C:cytoplasm"/>
    <property type="evidence" value="ECO:0000318"/>
    <property type="project" value="GO_Central"/>
</dbReference>
<dbReference type="RefSeq" id="XP_002109300.1">
    <property type="nucleotide sequence ID" value="XM_002109264.1"/>
</dbReference>
<dbReference type="Proteomes" id="UP000009022">
    <property type="component" value="Unassembled WGS sequence"/>
</dbReference>
<dbReference type="SMART" id="SM00580">
    <property type="entry name" value="PUG"/>
    <property type="match status" value="1"/>
</dbReference>
<protein>
    <recommendedName>
        <fullName evidence="2">UBX domain-containing protein</fullName>
    </recommendedName>
</protein>
<dbReference type="Gene3D" id="1.20.58.2190">
    <property type="match status" value="1"/>
</dbReference>
<dbReference type="Pfam" id="PF00789">
    <property type="entry name" value="UBX"/>
    <property type="match status" value="1"/>
</dbReference>
<dbReference type="InterPro" id="IPR029071">
    <property type="entry name" value="Ubiquitin-like_domsf"/>
</dbReference>
<evidence type="ECO:0000259" key="2">
    <source>
        <dbReference type="PROSITE" id="PS50033"/>
    </source>
</evidence>
<dbReference type="PANTHER" id="PTHR23153:SF38">
    <property type="entry name" value="UBX DOMAIN-CONTAINING PROTEIN 6"/>
    <property type="match status" value="1"/>
</dbReference>
<dbReference type="InterPro" id="IPR036339">
    <property type="entry name" value="PUB-like_dom_sf"/>
</dbReference>
<dbReference type="STRING" id="10228.B3RNJ8"/>
<dbReference type="PANTHER" id="PTHR23153">
    <property type="entry name" value="UBX-RELATED"/>
    <property type="match status" value="1"/>
</dbReference>
<dbReference type="eggNOG" id="KOG2699">
    <property type="taxonomic scope" value="Eukaryota"/>
</dbReference>
<evidence type="ECO:0000256" key="1">
    <source>
        <dbReference type="SAM" id="MobiDB-lite"/>
    </source>
</evidence>
<organism evidence="3 4">
    <name type="scientific">Trichoplax adhaerens</name>
    <name type="common">Trichoplax reptans</name>
    <dbReference type="NCBI Taxonomy" id="10228"/>
    <lineage>
        <taxon>Eukaryota</taxon>
        <taxon>Metazoa</taxon>
        <taxon>Placozoa</taxon>
        <taxon>Uniplacotomia</taxon>
        <taxon>Trichoplacea</taxon>
        <taxon>Trichoplacidae</taxon>
        <taxon>Trichoplax</taxon>
    </lineage>
</organism>
<dbReference type="CTD" id="6750515"/>
<dbReference type="FunCoup" id="B3RNJ8">
    <property type="interactions" value="1593"/>
</dbReference>
<sequence length="449" mass="50487">MDAVKNYFKKKNLDRKFKRAGDGHVLAEESEPKVNDPLKVEARIQPTSDASRAGQAAIARLDNQSKKSQVKYREPYSDANTSNVPTTTNDRISQKVDAVSYKDTERGAAASNARAGSDQAQALIEVQRVILVCPFCKRSKTNSEIQDCMRSCLNEWHKTDPIEAAASRIKTLNRKEAVDTSVATLSKYINNIIADPATEKYRKIRSSNKIFQEKVADVEGSTSFLLSLGFTLQRLPFQDSEEDFYYLDREKIVDVDVLKAALLILTSAEAKKPTLDKDMRVYRAASAAPKVELPSEFYTILASELKQEQTQKSKAAALESELRTKAMRKRDEGRISRHYLYTIIRVKFPDDVLIQGTFHSNDALAMVFEFINSCLCNDAIVYTLSTSIGKKLDNDKATLSKLDLVPSCVLHVSWDVSIMAELQAVGLLEPSQKFYYLKNSVKFLIQELH</sequence>
<dbReference type="InterPro" id="IPR018997">
    <property type="entry name" value="PUB_domain"/>
</dbReference>
<feature type="compositionally biased region" description="Polar residues" evidence="1">
    <location>
        <begin position="78"/>
        <end position="91"/>
    </location>
</feature>
<dbReference type="Gene3D" id="3.10.20.90">
    <property type="entry name" value="Phosphatidylinositol 3-kinase Catalytic Subunit, Chain A, domain 1"/>
    <property type="match status" value="1"/>
</dbReference>
<evidence type="ECO:0000313" key="3">
    <source>
        <dbReference type="EMBL" id="EDV27466.1"/>
    </source>
</evidence>
<accession>B3RNJ8</accession>
<dbReference type="InParanoid" id="B3RNJ8"/>
<reference evidence="3 4" key="1">
    <citation type="journal article" date="2008" name="Nature">
        <title>The Trichoplax genome and the nature of placozoans.</title>
        <authorList>
            <person name="Srivastava M."/>
            <person name="Begovic E."/>
            <person name="Chapman J."/>
            <person name="Putnam N.H."/>
            <person name="Hellsten U."/>
            <person name="Kawashima T."/>
            <person name="Kuo A."/>
            <person name="Mitros T."/>
            <person name="Salamov A."/>
            <person name="Carpenter M.L."/>
            <person name="Signorovitch A.Y."/>
            <person name="Moreno M.A."/>
            <person name="Kamm K."/>
            <person name="Grimwood J."/>
            <person name="Schmutz J."/>
            <person name="Shapiro H."/>
            <person name="Grigoriev I.V."/>
            <person name="Buss L.W."/>
            <person name="Schierwater B."/>
            <person name="Dellaporta S.L."/>
            <person name="Rokhsar D.S."/>
        </authorList>
    </citation>
    <scope>NUCLEOTIDE SEQUENCE [LARGE SCALE GENOMIC DNA]</scope>
    <source>
        <strain evidence="3 4">Grell-BS-1999</strain>
    </source>
</reference>
<dbReference type="PhylomeDB" id="B3RNJ8"/>
<feature type="domain" description="UBX" evidence="2">
    <location>
        <begin position="344"/>
        <end position="412"/>
    </location>
</feature>
<dbReference type="SUPFAM" id="SSF54236">
    <property type="entry name" value="Ubiquitin-like"/>
    <property type="match status" value="1"/>
</dbReference>
<dbReference type="SUPFAM" id="SSF143503">
    <property type="entry name" value="PUG domain-like"/>
    <property type="match status" value="1"/>
</dbReference>
<dbReference type="OrthoDB" id="49605at2759"/>
<evidence type="ECO:0000313" key="4">
    <source>
        <dbReference type="Proteomes" id="UP000009022"/>
    </source>
</evidence>
<dbReference type="PROSITE" id="PS50033">
    <property type="entry name" value="UBX"/>
    <property type="match status" value="1"/>
</dbReference>
<dbReference type="Pfam" id="PF09409">
    <property type="entry name" value="PUB"/>
    <property type="match status" value="1"/>
</dbReference>
<dbReference type="KEGG" id="tad:TRIADDRAFT_53190"/>
<name>B3RNJ8_TRIAD</name>
<feature type="region of interest" description="Disordered" evidence="1">
    <location>
        <begin position="62"/>
        <end position="93"/>
    </location>
</feature>
<keyword evidence="4" id="KW-1185">Reference proteome</keyword>
<dbReference type="AlphaFoldDB" id="B3RNJ8"/>
<dbReference type="HOGENOM" id="CLU_033280_0_0_1"/>
<dbReference type="InterPro" id="IPR001012">
    <property type="entry name" value="UBX_dom"/>
</dbReference>
<dbReference type="GeneID" id="6750515"/>
<dbReference type="OMA" id="LEYSLWA"/>